<evidence type="ECO:0000256" key="1">
    <source>
        <dbReference type="SAM" id="Coils"/>
    </source>
</evidence>
<gene>
    <name evidence="3" type="primary">pilO</name>
    <name evidence="3" type="ORF">HBF25_17755</name>
</gene>
<keyword evidence="2" id="KW-0812">Transmembrane</keyword>
<keyword evidence="4" id="KW-1185">Reference proteome</keyword>
<proteinExistence type="predicted"/>
<accession>A0A7X5UD04</accession>
<dbReference type="Gene3D" id="3.30.70.60">
    <property type="match status" value="1"/>
</dbReference>
<dbReference type="FunFam" id="3.30.70.60:FF:000005">
    <property type="entry name" value="Pilus assembly protein, PilO"/>
    <property type="match status" value="1"/>
</dbReference>
<dbReference type="Pfam" id="PF04350">
    <property type="entry name" value="PilO"/>
    <property type="match status" value="1"/>
</dbReference>
<evidence type="ECO:0000313" key="3">
    <source>
        <dbReference type="EMBL" id="NII08234.1"/>
    </source>
</evidence>
<dbReference type="PANTHER" id="PTHR39555:SF1">
    <property type="entry name" value="TYPE IV PILUS INNER MEMBRANE COMPONENT PILO"/>
    <property type="match status" value="1"/>
</dbReference>
<evidence type="ECO:0000313" key="4">
    <source>
        <dbReference type="Proteomes" id="UP000490980"/>
    </source>
</evidence>
<dbReference type="Gene3D" id="1.10.287.540">
    <property type="entry name" value="Helix hairpin bin"/>
    <property type="match status" value="1"/>
</dbReference>
<keyword evidence="2" id="KW-1133">Transmembrane helix</keyword>
<protein>
    <submittedName>
        <fullName evidence="3">Type 4a pilus biogenesis protein PilO</fullName>
    </submittedName>
</protein>
<feature type="coiled-coil region" evidence="1">
    <location>
        <begin position="43"/>
        <end position="94"/>
    </location>
</feature>
<organism evidence="3 4">
    <name type="scientific">Luteibacter anthropi</name>
    <dbReference type="NCBI Taxonomy" id="564369"/>
    <lineage>
        <taxon>Bacteria</taxon>
        <taxon>Pseudomonadati</taxon>
        <taxon>Pseudomonadota</taxon>
        <taxon>Gammaproteobacteria</taxon>
        <taxon>Lysobacterales</taxon>
        <taxon>Rhodanobacteraceae</taxon>
        <taxon>Luteibacter</taxon>
    </lineage>
</organism>
<reference evidence="3 4" key="1">
    <citation type="submission" date="2020-03" db="EMBL/GenBank/DDBJ databases">
        <authorList>
            <person name="Lai Q."/>
        </authorList>
    </citation>
    <scope>NUCLEOTIDE SEQUENCE [LARGE SCALE GENOMIC DNA]</scope>
    <source>
        <strain evidence="3 4">CCUG 25036</strain>
    </source>
</reference>
<comment type="caution">
    <text evidence="3">The sequence shown here is derived from an EMBL/GenBank/DDBJ whole genome shotgun (WGS) entry which is preliminary data.</text>
</comment>
<dbReference type="RefSeq" id="WP_166950809.1">
    <property type="nucleotide sequence ID" value="NZ_CP077072.1"/>
</dbReference>
<dbReference type="AlphaFoldDB" id="A0A7X5UD04"/>
<name>A0A7X5UD04_9GAMM</name>
<dbReference type="GO" id="GO:0043107">
    <property type="term" value="P:type IV pilus-dependent motility"/>
    <property type="evidence" value="ECO:0007669"/>
    <property type="project" value="InterPro"/>
</dbReference>
<dbReference type="PIRSF" id="PIRSF016482">
    <property type="entry name" value="PilO"/>
    <property type="match status" value="1"/>
</dbReference>
<dbReference type="EMBL" id="JAARLZ010000011">
    <property type="protein sequence ID" value="NII08234.1"/>
    <property type="molecule type" value="Genomic_DNA"/>
</dbReference>
<sequence>MKFVDDLRNLDRNNIGGWPKSVKYFFTGLIFVVVTFFGWYLYISDQQDQLEGLESREAALKTEFSQKQAKSANLEALEQQLKEMQDMLRTLLRQLPSKTEMPELLVDISQTALAAGIENELFQPGPETPRDFYAEKPITLRMVGTYHQFGSFISGVASLPRVVILTLHDVSLSPKDKDAGKKGGDSGLLILQGTVKTYRYLDDDEAAEQSKAAKGARK</sequence>
<dbReference type="PANTHER" id="PTHR39555">
    <property type="entry name" value="FIMBRIAL ASSEMBLY PROTEIN PILO-LIKE PROTEIN-RELATED"/>
    <property type="match status" value="1"/>
</dbReference>
<dbReference type="GO" id="GO:0043683">
    <property type="term" value="P:type IV pilus assembly"/>
    <property type="evidence" value="ECO:0007669"/>
    <property type="project" value="InterPro"/>
</dbReference>
<keyword evidence="2" id="KW-0472">Membrane</keyword>
<evidence type="ECO:0000256" key="2">
    <source>
        <dbReference type="SAM" id="Phobius"/>
    </source>
</evidence>
<feature type="transmembrane region" description="Helical" evidence="2">
    <location>
        <begin position="21"/>
        <end position="42"/>
    </location>
</feature>
<dbReference type="InterPro" id="IPR007445">
    <property type="entry name" value="PilO"/>
</dbReference>
<dbReference type="Proteomes" id="UP000490980">
    <property type="component" value="Unassembled WGS sequence"/>
</dbReference>
<keyword evidence="1" id="KW-0175">Coiled coil</keyword>
<dbReference type="InterPro" id="IPR014717">
    <property type="entry name" value="Transl_elong_EF1B/ribsomal_bS6"/>
</dbReference>